<dbReference type="AlphaFoldDB" id="A0A834UDB4"/>
<organism evidence="2 3">
    <name type="scientific">Vespula pensylvanica</name>
    <name type="common">Western yellow jacket</name>
    <name type="synonym">Wasp</name>
    <dbReference type="NCBI Taxonomy" id="30213"/>
    <lineage>
        <taxon>Eukaryota</taxon>
        <taxon>Metazoa</taxon>
        <taxon>Ecdysozoa</taxon>
        <taxon>Arthropoda</taxon>
        <taxon>Hexapoda</taxon>
        <taxon>Insecta</taxon>
        <taxon>Pterygota</taxon>
        <taxon>Neoptera</taxon>
        <taxon>Endopterygota</taxon>
        <taxon>Hymenoptera</taxon>
        <taxon>Apocrita</taxon>
        <taxon>Aculeata</taxon>
        <taxon>Vespoidea</taxon>
        <taxon>Vespidae</taxon>
        <taxon>Vespinae</taxon>
        <taxon>Vespula</taxon>
    </lineage>
</organism>
<protein>
    <submittedName>
        <fullName evidence="2">Uncharacterized protein</fullName>
    </submittedName>
</protein>
<name>A0A834UDB4_VESPE</name>
<dbReference type="Proteomes" id="UP000600918">
    <property type="component" value="Unassembled WGS sequence"/>
</dbReference>
<accession>A0A834UDB4</accession>
<evidence type="ECO:0000313" key="3">
    <source>
        <dbReference type="Proteomes" id="UP000600918"/>
    </source>
</evidence>
<keyword evidence="3" id="KW-1185">Reference proteome</keyword>
<sequence>MKEEEEEEQEEEEEEEEEEEWFGRLAQGDRVAQDVSRRSPCPWGGLVDSWLISTDPAVSSRFESPSRGLQSI</sequence>
<dbReference type="EMBL" id="JACSDY010000003">
    <property type="protein sequence ID" value="KAF7431852.1"/>
    <property type="molecule type" value="Genomic_DNA"/>
</dbReference>
<evidence type="ECO:0000256" key="1">
    <source>
        <dbReference type="SAM" id="MobiDB-lite"/>
    </source>
</evidence>
<reference evidence="2" key="1">
    <citation type="journal article" date="2020" name="G3 (Bethesda)">
        <title>High-Quality Assemblies for Three Invasive Social Wasps from the &lt;i&gt;Vespula&lt;/i&gt; Genus.</title>
        <authorList>
            <person name="Harrop T.W.R."/>
            <person name="Guhlin J."/>
            <person name="McLaughlin G.M."/>
            <person name="Permina E."/>
            <person name="Stockwell P."/>
            <person name="Gilligan J."/>
            <person name="Le Lec M.F."/>
            <person name="Gruber M.A.M."/>
            <person name="Quinn O."/>
            <person name="Lovegrove M."/>
            <person name="Duncan E.J."/>
            <person name="Remnant E.J."/>
            <person name="Van Eeckhoven J."/>
            <person name="Graham B."/>
            <person name="Knapp R.A."/>
            <person name="Langford K.W."/>
            <person name="Kronenberg Z."/>
            <person name="Press M.O."/>
            <person name="Eacker S.M."/>
            <person name="Wilson-Rankin E.E."/>
            <person name="Purcell J."/>
            <person name="Lester P.J."/>
            <person name="Dearden P.K."/>
        </authorList>
    </citation>
    <scope>NUCLEOTIDE SEQUENCE</scope>
    <source>
        <strain evidence="2">Volc-1</strain>
    </source>
</reference>
<evidence type="ECO:0000313" key="2">
    <source>
        <dbReference type="EMBL" id="KAF7431852.1"/>
    </source>
</evidence>
<proteinExistence type="predicted"/>
<comment type="caution">
    <text evidence="2">The sequence shown here is derived from an EMBL/GenBank/DDBJ whole genome shotgun (WGS) entry which is preliminary data.</text>
</comment>
<feature type="region of interest" description="Disordered" evidence="1">
    <location>
        <begin position="1"/>
        <end position="38"/>
    </location>
</feature>
<feature type="compositionally biased region" description="Acidic residues" evidence="1">
    <location>
        <begin position="1"/>
        <end position="20"/>
    </location>
</feature>
<gene>
    <name evidence="2" type="ORF">H0235_004776</name>
</gene>